<dbReference type="InterPro" id="IPR036291">
    <property type="entry name" value="NAD(P)-bd_dom_sf"/>
</dbReference>
<dbReference type="PANTHER" id="PTHR48079">
    <property type="entry name" value="PROTEIN YEEZ"/>
    <property type="match status" value="1"/>
</dbReference>
<evidence type="ECO:0000313" key="2">
    <source>
        <dbReference type="EMBL" id="MCQ8103088.1"/>
    </source>
</evidence>
<comment type="caution">
    <text evidence="2">The sequence shown here is derived from an EMBL/GenBank/DDBJ whole genome shotgun (WGS) entry which is preliminary data.</text>
</comment>
<feature type="domain" description="NAD-dependent epimerase/dehydratase" evidence="1">
    <location>
        <begin position="3"/>
        <end position="218"/>
    </location>
</feature>
<dbReference type="InterPro" id="IPR001509">
    <property type="entry name" value="Epimerase_deHydtase"/>
</dbReference>
<sequence>MIVAVTGGTGFIGRHLIKFHLDVGDEVRYLTRSTALPLDMRARPICGALSDKEILDKLVDGVDVLYHCAAELHDATKIHETNVIGTKNLLDAAAGKISRWVQLSSTGVYGSKPLHDVNENTPINPGNAYECSKAEADELVFEYASNGHFEAVILRPSNVYGIDMPNQSLFQLIKMVKKGLFFFIGKGNATVNYIHVNNVVHALALCATKPLPGKGCNIYIISDFMRLEDFISVIASAVSVPRPRFHFPEPLIRLIASFGRYFPKFPLRPSRVDALTYIHHYETQKIQSELGYQHQVSMEEGIQELARHAK</sequence>
<evidence type="ECO:0000259" key="1">
    <source>
        <dbReference type="Pfam" id="PF01370"/>
    </source>
</evidence>
<reference evidence="2 3" key="1">
    <citation type="submission" date="2022-07" db="EMBL/GenBank/DDBJ databases">
        <title>Methylomonas rivi sp. nov., Methylomonas rosea sp. nov., Methylomonas aureus sp. nov. and Methylomonas subterranea sp. nov., four novel methanotrophs isolated from a freshwater creek and the deep terrestrial subsurface.</title>
        <authorList>
            <person name="Abin C."/>
            <person name="Sankaranarayanan K."/>
            <person name="Garner C."/>
            <person name="Sindelar R."/>
            <person name="Kotary K."/>
            <person name="Garner R."/>
            <person name="Barclay S."/>
            <person name="Lawson P."/>
            <person name="Krumholz L."/>
        </authorList>
    </citation>
    <scope>NUCLEOTIDE SEQUENCE [LARGE SCALE GENOMIC DNA]</scope>
    <source>
        <strain evidence="2 3">SURF-2</strain>
    </source>
</reference>
<dbReference type="Pfam" id="PF01370">
    <property type="entry name" value="Epimerase"/>
    <property type="match status" value="1"/>
</dbReference>
<dbReference type="Gene3D" id="3.40.50.720">
    <property type="entry name" value="NAD(P)-binding Rossmann-like Domain"/>
    <property type="match status" value="1"/>
</dbReference>
<evidence type="ECO:0000313" key="3">
    <source>
        <dbReference type="Proteomes" id="UP001524499"/>
    </source>
</evidence>
<dbReference type="InterPro" id="IPR051783">
    <property type="entry name" value="NAD(P)-dependent_oxidoreduct"/>
</dbReference>
<dbReference type="EMBL" id="JANIBJ010000004">
    <property type="protein sequence ID" value="MCQ8103088.1"/>
    <property type="molecule type" value="Genomic_DNA"/>
</dbReference>
<name>A0ABT1TCA5_9GAMM</name>
<keyword evidence="3" id="KW-1185">Reference proteome</keyword>
<dbReference type="Proteomes" id="UP001524499">
    <property type="component" value="Unassembled WGS sequence"/>
</dbReference>
<organism evidence="2 3">
    <name type="scientific">Methylomonas subterranea</name>
    <dbReference type="NCBI Taxonomy" id="2952225"/>
    <lineage>
        <taxon>Bacteria</taxon>
        <taxon>Pseudomonadati</taxon>
        <taxon>Pseudomonadota</taxon>
        <taxon>Gammaproteobacteria</taxon>
        <taxon>Methylococcales</taxon>
        <taxon>Methylococcaceae</taxon>
        <taxon>Methylomonas</taxon>
    </lineage>
</organism>
<proteinExistence type="predicted"/>
<dbReference type="SUPFAM" id="SSF51735">
    <property type="entry name" value="NAD(P)-binding Rossmann-fold domains"/>
    <property type="match status" value="1"/>
</dbReference>
<accession>A0ABT1TCA5</accession>
<protein>
    <submittedName>
        <fullName evidence="2">NAD(P)-dependent oxidoreductase</fullName>
    </submittedName>
</protein>
<dbReference type="PANTHER" id="PTHR48079:SF6">
    <property type="entry name" value="NAD(P)-BINDING DOMAIN-CONTAINING PROTEIN-RELATED"/>
    <property type="match status" value="1"/>
</dbReference>
<gene>
    <name evidence="2" type="ORF">NP590_03120</name>
</gene>
<dbReference type="RefSeq" id="WP_256600756.1">
    <property type="nucleotide sequence ID" value="NZ_JANIBJ010000004.1"/>
</dbReference>